<proteinExistence type="predicted"/>
<dbReference type="Pfam" id="PF20420">
    <property type="entry name" value="DUF6702"/>
    <property type="match status" value="1"/>
</dbReference>
<evidence type="ECO:0000313" key="2">
    <source>
        <dbReference type="EMBL" id="GAA0544616.1"/>
    </source>
</evidence>
<evidence type="ECO:0008006" key="4">
    <source>
        <dbReference type="Google" id="ProtNLM"/>
    </source>
</evidence>
<feature type="signal peptide" evidence="1">
    <location>
        <begin position="1"/>
        <end position="22"/>
    </location>
</feature>
<reference evidence="2 3" key="1">
    <citation type="journal article" date="2019" name="Int. J. Syst. Evol. Microbiol.">
        <title>The Global Catalogue of Microorganisms (GCM) 10K type strain sequencing project: providing services to taxonomists for standard genome sequencing and annotation.</title>
        <authorList>
            <consortium name="The Broad Institute Genomics Platform"/>
            <consortium name="The Broad Institute Genome Sequencing Center for Infectious Disease"/>
            <person name="Wu L."/>
            <person name="Ma J."/>
        </authorList>
    </citation>
    <scope>NUCLEOTIDE SEQUENCE [LARGE SCALE GENOMIC DNA]</scope>
    <source>
        <strain evidence="2 3">JCM 14331</strain>
    </source>
</reference>
<dbReference type="InterPro" id="IPR046525">
    <property type="entry name" value="DUF6702"/>
</dbReference>
<protein>
    <recommendedName>
        <fullName evidence="4">Orphan protein</fullName>
    </recommendedName>
</protein>
<gene>
    <name evidence="2" type="ORF">GCM10009098_10170</name>
</gene>
<dbReference type="RefSeq" id="WP_226766047.1">
    <property type="nucleotide sequence ID" value="NZ_BAAAEO010000002.1"/>
</dbReference>
<dbReference type="EMBL" id="BAAAEO010000002">
    <property type="protein sequence ID" value="GAA0544616.1"/>
    <property type="molecule type" value="Genomic_DNA"/>
</dbReference>
<keyword evidence="1" id="KW-0732">Signal</keyword>
<dbReference type="Proteomes" id="UP001501169">
    <property type="component" value="Unassembled WGS sequence"/>
</dbReference>
<organism evidence="2 3">
    <name type="scientific">Rheinheimera aquimaris</name>
    <dbReference type="NCBI Taxonomy" id="412437"/>
    <lineage>
        <taxon>Bacteria</taxon>
        <taxon>Pseudomonadati</taxon>
        <taxon>Pseudomonadota</taxon>
        <taxon>Gammaproteobacteria</taxon>
        <taxon>Chromatiales</taxon>
        <taxon>Chromatiaceae</taxon>
        <taxon>Rheinheimera</taxon>
    </lineage>
</organism>
<feature type="chain" id="PRO_5046532136" description="Orphan protein" evidence="1">
    <location>
        <begin position="23"/>
        <end position="165"/>
    </location>
</feature>
<evidence type="ECO:0000313" key="3">
    <source>
        <dbReference type="Proteomes" id="UP001501169"/>
    </source>
</evidence>
<name>A0ABN1DIQ9_9GAMM</name>
<evidence type="ECO:0000256" key="1">
    <source>
        <dbReference type="SAM" id="SignalP"/>
    </source>
</evidence>
<comment type="caution">
    <text evidence="2">The sequence shown here is derived from an EMBL/GenBank/DDBJ whole genome shotgun (WGS) entry which is preliminary data.</text>
</comment>
<accession>A0ABN1DIQ9</accession>
<keyword evidence="3" id="KW-1185">Reference proteome</keyword>
<sequence length="165" mass="18759">MRLLPAIVMMLSVLAGNGQALAHEMKTALTRVLFNTRSGNLEVMHRFYVHDAEHGVKELFDKSADLLNSEQTQQTFSQYVSEHFALQTLGGEVLPLTLLGGQLDGRFFWVYQEMPLPDELQGLRIKQDALQAIWPSQINVVNVEGRGRIKSLTFDNQTTWQQLQF</sequence>